<dbReference type="PANTHER" id="PTHR22835:SF601">
    <property type="entry name" value="GENOME ASSEMBLY, CHROMOSOME: A01"/>
    <property type="match status" value="1"/>
</dbReference>
<evidence type="ECO:0000256" key="4">
    <source>
        <dbReference type="ARBA" id="ARBA00023180"/>
    </source>
</evidence>
<dbReference type="InterPro" id="IPR035669">
    <property type="entry name" value="SGNH_plant_lipase-like"/>
</dbReference>
<keyword evidence="7" id="KW-1185">Reference proteome</keyword>
<keyword evidence="4" id="KW-0325">Glycoprotein</keyword>
<dbReference type="CDD" id="cd01837">
    <property type="entry name" value="SGNH_plant_lipase_like"/>
    <property type="match status" value="1"/>
</dbReference>
<evidence type="ECO:0000256" key="2">
    <source>
        <dbReference type="ARBA" id="ARBA00022729"/>
    </source>
</evidence>
<dbReference type="InterPro" id="IPR001087">
    <property type="entry name" value="GDSL"/>
</dbReference>
<dbReference type="InterPro" id="IPR036514">
    <property type="entry name" value="SGNH_hydro_sf"/>
</dbReference>
<feature type="signal peptide" evidence="5">
    <location>
        <begin position="1"/>
        <end position="20"/>
    </location>
</feature>
<dbReference type="Pfam" id="PF00657">
    <property type="entry name" value="Lipase_GDSL"/>
    <property type="match status" value="1"/>
</dbReference>
<dbReference type="Proteomes" id="UP000824890">
    <property type="component" value="Unassembled WGS sequence"/>
</dbReference>
<protein>
    <submittedName>
        <fullName evidence="6">Uncharacterized protein</fullName>
    </submittedName>
</protein>
<accession>A0ABQ8ER10</accession>
<keyword evidence="3" id="KW-0378">Hydrolase</keyword>
<dbReference type="PANTHER" id="PTHR22835">
    <property type="entry name" value="ZINC FINGER FYVE DOMAIN CONTAINING PROTEIN"/>
    <property type="match status" value="1"/>
</dbReference>
<organism evidence="6 7">
    <name type="scientific">Brassica napus</name>
    <name type="common">Rape</name>
    <dbReference type="NCBI Taxonomy" id="3708"/>
    <lineage>
        <taxon>Eukaryota</taxon>
        <taxon>Viridiplantae</taxon>
        <taxon>Streptophyta</taxon>
        <taxon>Embryophyta</taxon>
        <taxon>Tracheophyta</taxon>
        <taxon>Spermatophyta</taxon>
        <taxon>Magnoliopsida</taxon>
        <taxon>eudicotyledons</taxon>
        <taxon>Gunneridae</taxon>
        <taxon>Pentapetalae</taxon>
        <taxon>rosids</taxon>
        <taxon>malvids</taxon>
        <taxon>Brassicales</taxon>
        <taxon>Brassicaceae</taxon>
        <taxon>Brassiceae</taxon>
        <taxon>Brassica</taxon>
    </lineage>
</organism>
<evidence type="ECO:0000256" key="1">
    <source>
        <dbReference type="ARBA" id="ARBA00008668"/>
    </source>
</evidence>
<evidence type="ECO:0000313" key="7">
    <source>
        <dbReference type="Proteomes" id="UP000824890"/>
    </source>
</evidence>
<gene>
    <name evidence="6" type="ORF">HID58_003781</name>
</gene>
<feature type="chain" id="PRO_5047286305" evidence="5">
    <location>
        <begin position="21"/>
        <end position="455"/>
    </location>
</feature>
<dbReference type="Gene3D" id="3.40.50.1110">
    <property type="entry name" value="SGNH hydrolase"/>
    <property type="match status" value="2"/>
</dbReference>
<name>A0ABQ8ER10_BRANA</name>
<evidence type="ECO:0000256" key="5">
    <source>
        <dbReference type="SAM" id="SignalP"/>
    </source>
</evidence>
<comment type="similarity">
    <text evidence="1">Belongs to the 'GDSL' lipolytic enzyme family.</text>
</comment>
<sequence>METVFHSLLILLSFVAISHTQPLLAGSFPISPNFAAVFNFGDSNSDTGELTSGLGFRLPPPNGQSFVFKPPSTGRFCDGRLIVDFLSGLSSTIKKRADPPPLFNSGCSVSGRPGMSAVVESSWELICSCWILRYSGLALQVVRRRCTIDQGANEVALSVVSGVLLEAIGRPYLRPYLDSVSTQSYLRGCNFAAGGSTIQKANAASFSPFSFAVQVSQFVTFKFKVLQLIQQDKTLENLPSEDHFKNGLYMFDIGQNDIAGAIYGKTVDQAAAVIPTIIKTFQDGINRLYWEGGARNFWIHNTGPIGCLAQMVSIFGKEKSKVDEFGCVIGHNEAAKLFNLQLQGLVRNFTQQYRDANFTYVDIFSIKSDLIQNHSKYGFDQSIMVCCGTGGPPLNYNDQINCGSTGTSNGTTVTSNSCNDSSKYVNWDGIHYTEVANRFVSQKILSGTYSQTVSS</sequence>
<comment type="caution">
    <text evidence="6">The sequence shown here is derived from an EMBL/GenBank/DDBJ whole genome shotgun (WGS) entry which is preliminary data.</text>
</comment>
<dbReference type="EMBL" id="JAGKQM010000001">
    <property type="protein sequence ID" value="KAH0944144.1"/>
    <property type="molecule type" value="Genomic_DNA"/>
</dbReference>
<evidence type="ECO:0000313" key="6">
    <source>
        <dbReference type="EMBL" id="KAH0944144.1"/>
    </source>
</evidence>
<keyword evidence="2 5" id="KW-0732">Signal</keyword>
<evidence type="ECO:0000256" key="3">
    <source>
        <dbReference type="ARBA" id="ARBA00022801"/>
    </source>
</evidence>
<proteinExistence type="inferred from homology"/>
<reference evidence="6 7" key="1">
    <citation type="submission" date="2021-05" db="EMBL/GenBank/DDBJ databases">
        <title>Genome Assembly of Synthetic Allotetraploid Brassica napus Reveals Homoeologous Exchanges between Subgenomes.</title>
        <authorList>
            <person name="Davis J.T."/>
        </authorList>
    </citation>
    <scope>NUCLEOTIDE SEQUENCE [LARGE SCALE GENOMIC DNA]</scope>
    <source>
        <strain evidence="7">cv. Da-Ae</strain>
        <tissue evidence="6">Seedling</tissue>
    </source>
</reference>